<proteinExistence type="predicted"/>
<accession>A0A9W7I5D7</accession>
<dbReference type="EMBL" id="BSYR01000024">
    <property type="protein sequence ID" value="GMI90270.1"/>
    <property type="molecule type" value="Genomic_DNA"/>
</dbReference>
<keyword evidence="2" id="KW-1185">Reference proteome</keyword>
<dbReference type="GO" id="GO:0016104">
    <property type="term" value="P:triterpenoid biosynthetic process"/>
    <property type="evidence" value="ECO:0007669"/>
    <property type="project" value="InterPro"/>
</dbReference>
<protein>
    <submittedName>
        <fullName evidence="1">Camelliol C synthase 1</fullName>
    </submittedName>
</protein>
<dbReference type="PANTHER" id="PTHR11764">
    <property type="entry name" value="TERPENE CYCLASE/MUTASE FAMILY MEMBER"/>
    <property type="match status" value="1"/>
</dbReference>
<dbReference type="InterPro" id="IPR008930">
    <property type="entry name" value="Terpenoid_cyclase/PrenylTrfase"/>
</dbReference>
<dbReference type="GO" id="GO:0042300">
    <property type="term" value="F:beta-amyrin synthase activity"/>
    <property type="evidence" value="ECO:0007669"/>
    <property type="project" value="TreeGrafter"/>
</dbReference>
<dbReference type="PANTHER" id="PTHR11764:SF48">
    <property type="entry name" value="TERPENE CYCLASE_MUTASE FAMILY MEMBER"/>
    <property type="match status" value="1"/>
</dbReference>
<gene>
    <name evidence="1" type="ORF">HRI_002696300</name>
</gene>
<evidence type="ECO:0000313" key="2">
    <source>
        <dbReference type="Proteomes" id="UP001165190"/>
    </source>
</evidence>
<dbReference type="InterPro" id="IPR018333">
    <property type="entry name" value="Squalene_cyclase"/>
</dbReference>
<dbReference type="Proteomes" id="UP001165190">
    <property type="component" value="Unassembled WGS sequence"/>
</dbReference>
<evidence type="ECO:0000313" key="1">
    <source>
        <dbReference type="EMBL" id="GMI90270.1"/>
    </source>
</evidence>
<dbReference type="OrthoDB" id="21502at2759"/>
<dbReference type="SUPFAM" id="SSF48239">
    <property type="entry name" value="Terpenoid cyclases/Protein prenyltransferases"/>
    <property type="match status" value="1"/>
</dbReference>
<dbReference type="Gene3D" id="1.50.10.20">
    <property type="match status" value="1"/>
</dbReference>
<comment type="caution">
    <text evidence="1">The sequence shown here is derived from an EMBL/GenBank/DDBJ whole genome shotgun (WGS) entry which is preliminary data.</text>
</comment>
<sequence length="207" mass="24193">MQTFGSQVWDASFFLQALLASNLSDEIGLTLMKGHDFLKRVRDNLPRDFKRVFRHIFKGSWTLSDQDHGWQVSDCTAEALKCCLYFARMAPEMISEKMDTEHIFYDVHMILSLQSKNGGFTPWELAGGGFWWEVIFKFLEDLVVEHEHESAHHLQCRHWLLSPNYTRNINQMRSTIASKELQSSLKRYSILVVLGMETWRFASFYGT</sequence>
<organism evidence="1 2">
    <name type="scientific">Hibiscus trionum</name>
    <name type="common">Flower of an hour</name>
    <dbReference type="NCBI Taxonomy" id="183268"/>
    <lineage>
        <taxon>Eukaryota</taxon>
        <taxon>Viridiplantae</taxon>
        <taxon>Streptophyta</taxon>
        <taxon>Embryophyta</taxon>
        <taxon>Tracheophyta</taxon>
        <taxon>Spermatophyta</taxon>
        <taxon>Magnoliopsida</taxon>
        <taxon>eudicotyledons</taxon>
        <taxon>Gunneridae</taxon>
        <taxon>Pentapetalae</taxon>
        <taxon>rosids</taxon>
        <taxon>malvids</taxon>
        <taxon>Malvales</taxon>
        <taxon>Malvaceae</taxon>
        <taxon>Malvoideae</taxon>
        <taxon>Hibiscus</taxon>
    </lineage>
</organism>
<name>A0A9W7I5D7_HIBTR</name>
<dbReference type="AlphaFoldDB" id="A0A9W7I5D7"/>
<dbReference type="GO" id="GO:0005811">
    <property type="term" value="C:lipid droplet"/>
    <property type="evidence" value="ECO:0007669"/>
    <property type="project" value="InterPro"/>
</dbReference>
<reference evidence="1" key="1">
    <citation type="submission" date="2023-05" db="EMBL/GenBank/DDBJ databases">
        <title>Genome and transcriptome analyses reveal genes involved in the formation of fine ridges on petal epidermal cells in Hibiscus trionum.</title>
        <authorList>
            <person name="Koshimizu S."/>
            <person name="Masuda S."/>
            <person name="Ishii T."/>
            <person name="Shirasu K."/>
            <person name="Hoshino A."/>
            <person name="Arita M."/>
        </authorList>
    </citation>
    <scope>NUCLEOTIDE SEQUENCE</scope>
    <source>
        <strain evidence="1">Hamamatsu line</strain>
    </source>
</reference>